<dbReference type="GO" id="GO:0003882">
    <property type="term" value="F:CDP-diacylglycerol-serine O-phosphatidyltransferase activity"/>
    <property type="evidence" value="ECO:0007669"/>
    <property type="project" value="UniProtKB-EC"/>
</dbReference>
<evidence type="ECO:0000256" key="12">
    <source>
        <dbReference type="ARBA" id="ARBA00023209"/>
    </source>
</evidence>
<keyword evidence="13" id="KW-1208">Phospholipid metabolism</keyword>
<dbReference type="InterPro" id="IPR043130">
    <property type="entry name" value="CDP-OH_PTrfase_TM_dom"/>
</dbReference>
<protein>
    <recommendedName>
        <fullName evidence="5">CDP-diacylglycerol--serine O-phosphatidyltransferase</fullName>
        <ecNumber evidence="4">2.7.8.8</ecNumber>
    </recommendedName>
    <alternativeName>
        <fullName evidence="14">Phosphatidylserine synthase</fullName>
    </alternativeName>
</protein>
<evidence type="ECO:0000256" key="8">
    <source>
        <dbReference type="ARBA" id="ARBA00022692"/>
    </source>
</evidence>
<dbReference type="Pfam" id="PF01066">
    <property type="entry name" value="CDP-OH_P_transf"/>
    <property type="match status" value="1"/>
</dbReference>
<keyword evidence="12" id="KW-0594">Phospholipid biosynthesis</keyword>
<dbReference type="AlphaFoldDB" id="F0T241"/>
<evidence type="ECO:0000256" key="15">
    <source>
        <dbReference type="RuleBase" id="RU003750"/>
    </source>
</evidence>
<evidence type="ECO:0000313" key="17">
    <source>
        <dbReference type="EMBL" id="ADY56385.1"/>
    </source>
</evidence>
<evidence type="ECO:0000256" key="5">
    <source>
        <dbReference type="ARBA" id="ARBA00017171"/>
    </source>
</evidence>
<dbReference type="EC" id="2.7.8.8" evidence="4"/>
<dbReference type="KEGG" id="sgy:Sgly_2094"/>
<evidence type="ECO:0000256" key="11">
    <source>
        <dbReference type="ARBA" id="ARBA00023136"/>
    </source>
</evidence>
<dbReference type="InterPro" id="IPR004533">
    <property type="entry name" value="CDP-diaglyc--ser_O-PTrfase"/>
</dbReference>
<dbReference type="InterPro" id="IPR050324">
    <property type="entry name" value="CDP-alcohol_PTase-I"/>
</dbReference>
<evidence type="ECO:0000256" key="9">
    <source>
        <dbReference type="ARBA" id="ARBA00022989"/>
    </source>
</evidence>
<dbReference type="Gene3D" id="1.20.120.1760">
    <property type="match status" value="1"/>
</dbReference>
<comment type="subcellular location">
    <subcellularLocation>
        <location evidence="2">Endomembrane system</location>
        <topology evidence="2">Multi-pass membrane protein</topology>
    </subcellularLocation>
</comment>
<evidence type="ECO:0000256" key="4">
    <source>
        <dbReference type="ARBA" id="ARBA00013174"/>
    </source>
</evidence>
<keyword evidence="9 16" id="KW-1133">Transmembrane helix</keyword>
<dbReference type="Proteomes" id="UP000007488">
    <property type="component" value="Chromosome"/>
</dbReference>
<feature type="transmembrane region" description="Helical" evidence="16">
    <location>
        <begin position="150"/>
        <end position="169"/>
    </location>
</feature>
<evidence type="ECO:0000256" key="14">
    <source>
        <dbReference type="ARBA" id="ARBA00032361"/>
    </source>
</evidence>
<gene>
    <name evidence="17" type="ordered locus">Sgly_2094</name>
</gene>
<evidence type="ECO:0000256" key="10">
    <source>
        <dbReference type="ARBA" id="ARBA00023098"/>
    </source>
</evidence>
<reference evidence="18" key="2">
    <citation type="submission" date="2011-02" db="EMBL/GenBank/DDBJ databases">
        <title>The complete genome of Syntrophobotulus glycolicus DSM 8271.</title>
        <authorList>
            <person name="Lucas S."/>
            <person name="Copeland A."/>
            <person name="Lapidus A."/>
            <person name="Bruce D."/>
            <person name="Goodwin L."/>
            <person name="Pitluck S."/>
            <person name="Kyrpides N."/>
            <person name="Mavromatis K."/>
            <person name="Pagani I."/>
            <person name="Ivanova N."/>
            <person name="Mikhailova N."/>
            <person name="Chertkov O."/>
            <person name="Held B."/>
            <person name="Detter J.C."/>
            <person name="Tapia R."/>
            <person name="Han C."/>
            <person name="Land M."/>
            <person name="Hauser L."/>
            <person name="Markowitz V."/>
            <person name="Cheng J.-F."/>
            <person name="Hugenholtz P."/>
            <person name="Woyke T."/>
            <person name="Wu D."/>
            <person name="Spring S."/>
            <person name="Schroeder M."/>
            <person name="Brambilla E."/>
            <person name="Klenk H.-P."/>
            <person name="Eisen J.A."/>
        </authorList>
    </citation>
    <scope>NUCLEOTIDE SEQUENCE [LARGE SCALE GENOMIC DNA]</scope>
    <source>
        <strain evidence="18">DSM 8271 / FlGlyR</strain>
    </source>
</reference>
<organism evidence="17 18">
    <name type="scientific">Syntrophobotulus glycolicus (strain DSM 8271 / FlGlyR)</name>
    <dbReference type="NCBI Taxonomy" id="645991"/>
    <lineage>
        <taxon>Bacteria</taxon>
        <taxon>Bacillati</taxon>
        <taxon>Bacillota</taxon>
        <taxon>Clostridia</taxon>
        <taxon>Eubacteriales</taxon>
        <taxon>Desulfitobacteriaceae</taxon>
        <taxon>Syntrophobotulus</taxon>
    </lineage>
</organism>
<evidence type="ECO:0000256" key="6">
    <source>
        <dbReference type="ARBA" id="ARBA00022516"/>
    </source>
</evidence>
<dbReference type="EMBL" id="CP002547">
    <property type="protein sequence ID" value="ADY56385.1"/>
    <property type="molecule type" value="Genomic_DNA"/>
</dbReference>
<evidence type="ECO:0000313" key="18">
    <source>
        <dbReference type="Proteomes" id="UP000007488"/>
    </source>
</evidence>
<keyword evidence="7 15" id="KW-0808">Transferase</keyword>
<evidence type="ECO:0000256" key="1">
    <source>
        <dbReference type="ARBA" id="ARBA00000287"/>
    </source>
</evidence>
<dbReference type="HOGENOM" id="CLU_049944_3_2_9"/>
<dbReference type="InterPro" id="IPR048254">
    <property type="entry name" value="CDP_ALCOHOL_P_TRANSF_CS"/>
</dbReference>
<proteinExistence type="inferred from homology"/>
<evidence type="ECO:0000256" key="7">
    <source>
        <dbReference type="ARBA" id="ARBA00022679"/>
    </source>
</evidence>
<dbReference type="RefSeq" id="WP_013625252.1">
    <property type="nucleotide sequence ID" value="NC_015172.1"/>
</dbReference>
<sequence length="174" mass="19131">MSKIDYTRVLPCLVTVANLLFGFLAIIFIIDSQVNLGAGMVLLSVLMDSMDGKIARKLKANSDFGKELDSLSDIVSFGLAPAVMIYVVVYQTHLPFWGLWLSAFFAICGALRLARFNVLNVSDYFIGVPITFAGGFMALLLLFAQTIPWQVFPVMMLLLSVLMISSLQVPKLGK</sequence>
<dbReference type="GO" id="GO:0012505">
    <property type="term" value="C:endomembrane system"/>
    <property type="evidence" value="ECO:0007669"/>
    <property type="project" value="UniProtKB-SubCell"/>
</dbReference>
<dbReference type="eggNOG" id="COG1183">
    <property type="taxonomic scope" value="Bacteria"/>
</dbReference>
<dbReference type="STRING" id="645991.Sgly_2094"/>
<dbReference type="NCBIfam" id="TIGR00473">
    <property type="entry name" value="pssA"/>
    <property type="match status" value="1"/>
</dbReference>
<dbReference type="GO" id="GO:0016020">
    <property type="term" value="C:membrane"/>
    <property type="evidence" value="ECO:0007669"/>
    <property type="project" value="InterPro"/>
</dbReference>
<comment type="catalytic activity">
    <reaction evidence="1">
        <text>a CDP-1,2-diacyl-sn-glycerol + L-serine = a 1,2-diacyl-sn-glycero-3-phospho-L-serine + CMP + H(+)</text>
        <dbReference type="Rhea" id="RHEA:16913"/>
        <dbReference type="ChEBI" id="CHEBI:15378"/>
        <dbReference type="ChEBI" id="CHEBI:33384"/>
        <dbReference type="ChEBI" id="CHEBI:57262"/>
        <dbReference type="ChEBI" id="CHEBI:58332"/>
        <dbReference type="ChEBI" id="CHEBI:60377"/>
        <dbReference type="EC" id="2.7.8.8"/>
    </reaction>
</comment>
<dbReference type="PROSITE" id="PS00379">
    <property type="entry name" value="CDP_ALCOHOL_P_TRANSF"/>
    <property type="match status" value="1"/>
</dbReference>
<evidence type="ECO:0000256" key="2">
    <source>
        <dbReference type="ARBA" id="ARBA00004127"/>
    </source>
</evidence>
<dbReference type="PANTHER" id="PTHR14269:SF61">
    <property type="entry name" value="CDP-DIACYLGLYCEROL--SERINE O-PHOSPHATIDYLTRANSFERASE"/>
    <property type="match status" value="1"/>
</dbReference>
<feature type="transmembrane region" description="Helical" evidence="16">
    <location>
        <begin position="20"/>
        <end position="47"/>
    </location>
</feature>
<keyword evidence="18" id="KW-1185">Reference proteome</keyword>
<dbReference type="InterPro" id="IPR000462">
    <property type="entry name" value="CDP-OH_P_trans"/>
</dbReference>
<feature type="transmembrane region" description="Helical" evidence="16">
    <location>
        <begin position="68"/>
        <end position="88"/>
    </location>
</feature>
<keyword evidence="10" id="KW-0443">Lipid metabolism</keyword>
<evidence type="ECO:0000256" key="16">
    <source>
        <dbReference type="SAM" id="Phobius"/>
    </source>
</evidence>
<accession>F0T241</accession>
<feature type="transmembrane region" description="Helical" evidence="16">
    <location>
        <begin position="94"/>
        <end position="113"/>
    </location>
</feature>
<keyword evidence="11 16" id="KW-0472">Membrane</keyword>
<dbReference type="GO" id="GO:0008654">
    <property type="term" value="P:phospholipid biosynthetic process"/>
    <property type="evidence" value="ECO:0007669"/>
    <property type="project" value="UniProtKB-KW"/>
</dbReference>
<keyword evidence="8 16" id="KW-0812">Transmembrane</keyword>
<dbReference type="PANTHER" id="PTHR14269">
    <property type="entry name" value="CDP-DIACYLGLYCEROL--GLYCEROL-3-PHOSPHATE 3-PHOSPHATIDYLTRANSFERASE-RELATED"/>
    <property type="match status" value="1"/>
</dbReference>
<evidence type="ECO:0000256" key="3">
    <source>
        <dbReference type="ARBA" id="ARBA00010441"/>
    </source>
</evidence>
<keyword evidence="6" id="KW-0444">Lipid biosynthesis</keyword>
<name>F0T241_SYNGF</name>
<comment type="similarity">
    <text evidence="3 15">Belongs to the CDP-alcohol phosphatidyltransferase class-I family.</text>
</comment>
<feature type="transmembrane region" description="Helical" evidence="16">
    <location>
        <begin position="125"/>
        <end position="144"/>
    </location>
</feature>
<reference evidence="17 18" key="1">
    <citation type="journal article" date="2011" name="Stand. Genomic Sci.">
        <title>Complete genome sequence of Syntrophobotulus glycolicus type strain (FlGlyR).</title>
        <authorList>
            <person name="Han C."/>
            <person name="Mwirichia R."/>
            <person name="Chertkov O."/>
            <person name="Held B."/>
            <person name="Lapidus A."/>
            <person name="Nolan M."/>
            <person name="Lucas S."/>
            <person name="Hammon N."/>
            <person name="Deshpande S."/>
            <person name="Cheng J.F."/>
            <person name="Tapia R."/>
            <person name="Goodwin L."/>
            <person name="Pitluck S."/>
            <person name="Huntemann M."/>
            <person name="Liolios K."/>
            <person name="Ivanova N."/>
            <person name="Pagani I."/>
            <person name="Mavromatis K."/>
            <person name="Ovchinikova G."/>
            <person name="Pati A."/>
            <person name="Chen A."/>
            <person name="Palaniappan K."/>
            <person name="Land M."/>
            <person name="Hauser L."/>
            <person name="Brambilla E.M."/>
            <person name="Rohde M."/>
            <person name="Spring S."/>
            <person name="Sikorski J."/>
            <person name="Goker M."/>
            <person name="Woyke T."/>
            <person name="Bristow J."/>
            <person name="Eisen J.A."/>
            <person name="Markowitz V."/>
            <person name="Hugenholtz P."/>
            <person name="Kyrpides N.C."/>
            <person name="Klenk H.P."/>
            <person name="Detter J.C."/>
        </authorList>
    </citation>
    <scope>NUCLEOTIDE SEQUENCE [LARGE SCALE GENOMIC DNA]</scope>
    <source>
        <strain evidence="18">DSM 8271 / FlGlyR</strain>
    </source>
</reference>
<evidence type="ECO:0000256" key="13">
    <source>
        <dbReference type="ARBA" id="ARBA00023264"/>
    </source>
</evidence>